<sequence>GLRRRRRGLHRRPPRPPFRRPGHDTHRHEERTRLVEHERVRLPPVHTGGHEGPRRDPPGAAREVRHLSRPCHMPHALGGGEAVHVEGDGRQDRAGQRTRGEGRPDAGRAGTALPPELVERLEEQRRRVMARESGGDGRRSGGDGGAEGLMRSTTYLRGSDGTSTVNTKGLEGKLARAGGLEERREDPWWRSFLGTSVSTALSEKLEPPKAIAIFYGEIAKSCYIATGSKRVACVVAAGACTIALIPGAHQGPFIIACAGSLRMPEVHLRLLKCTSAHANNIGQTDKIVKKIEFLVGGGGGSGGGGGTAIEEVGREETGRAHLDAALVLGSRVAEHDRALVVPYDPRVRQRLVHRHPPRRVGLEEPPHEVPRLGGRVLPVVARESVPPPGDGAVRVRVVLPVEGRVAGQEDVGDDTYGPQIAAPVVPLLQHLGGDVVRSPDDGRHGSLAATVVPPRESEVDELDGRAVLGVEEDVLRLQVAVDYVPVVQVLDGLEDLEEYPGRLDLVEATRTALVGGPLDDLVEELAALAELGDDVNVLCVLEGVPQADDAAVPHLVEQRDLAPESRRLDGALALLDRLDGVPLAGPPVLALPDRAVVARAEHPGVDVVAVFYVGVAAGDRVAVGRLVRVLKSGAFVRRAGRDGRREGRAGSVRRGVAGLHA</sequence>
<dbReference type="EMBL" id="AGNL01037750">
    <property type="protein sequence ID" value="EJK53451.1"/>
    <property type="molecule type" value="Genomic_DNA"/>
</dbReference>
<feature type="compositionally biased region" description="Polar residues" evidence="1">
    <location>
        <begin position="151"/>
        <end position="167"/>
    </location>
</feature>
<dbReference type="AlphaFoldDB" id="K0RX67"/>
<reference evidence="2 3" key="1">
    <citation type="journal article" date="2012" name="Genome Biol.">
        <title>Genome and low-iron response of an oceanic diatom adapted to chronic iron limitation.</title>
        <authorList>
            <person name="Lommer M."/>
            <person name="Specht M."/>
            <person name="Roy A.S."/>
            <person name="Kraemer L."/>
            <person name="Andreson R."/>
            <person name="Gutowska M.A."/>
            <person name="Wolf J."/>
            <person name="Bergner S.V."/>
            <person name="Schilhabel M.B."/>
            <person name="Klostermeier U.C."/>
            <person name="Beiko R.G."/>
            <person name="Rosenstiel P."/>
            <person name="Hippler M."/>
            <person name="Laroche J."/>
        </authorList>
    </citation>
    <scope>NUCLEOTIDE SEQUENCE [LARGE SCALE GENOMIC DNA]</scope>
    <source>
        <strain evidence="2 3">CCMP1005</strain>
    </source>
</reference>
<feature type="compositionally biased region" description="Basic residues" evidence="1">
    <location>
        <begin position="1"/>
        <end position="20"/>
    </location>
</feature>
<name>K0RX67_THAOC</name>
<feature type="region of interest" description="Disordered" evidence="1">
    <location>
        <begin position="1"/>
        <end position="170"/>
    </location>
</feature>
<organism evidence="2 3">
    <name type="scientific">Thalassiosira oceanica</name>
    <name type="common">Marine diatom</name>
    <dbReference type="NCBI Taxonomy" id="159749"/>
    <lineage>
        <taxon>Eukaryota</taxon>
        <taxon>Sar</taxon>
        <taxon>Stramenopiles</taxon>
        <taxon>Ochrophyta</taxon>
        <taxon>Bacillariophyta</taxon>
        <taxon>Coscinodiscophyceae</taxon>
        <taxon>Thalassiosirophycidae</taxon>
        <taxon>Thalassiosirales</taxon>
        <taxon>Thalassiosiraceae</taxon>
        <taxon>Thalassiosira</taxon>
    </lineage>
</organism>
<evidence type="ECO:0000313" key="2">
    <source>
        <dbReference type="EMBL" id="EJK53451.1"/>
    </source>
</evidence>
<accession>K0RX67</accession>
<protein>
    <submittedName>
        <fullName evidence="2">Uncharacterized protein</fullName>
    </submittedName>
</protein>
<feature type="compositionally biased region" description="Basic and acidic residues" evidence="1">
    <location>
        <begin position="117"/>
        <end position="141"/>
    </location>
</feature>
<proteinExistence type="predicted"/>
<feature type="compositionally biased region" description="Basic and acidic residues" evidence="1">
    <location>
        <begin position="48"/>
        <end position="66"/>
    </location>
</feature>
<feature type="compositionally biased region" description="Basic and acidic residues" evidence="1">
    <location>
        <begin position="21"/>
        <end position="41"/>
    </location>
</feature>
<feature type="non-terminal residue" evidence="2">
    <location>
        <position position="1"/>
    </location>
</feature>
<feature type="compositionally biased region" description="Basic and acidic residues" evidence="1">
    <location>
        <begin position="83"/>
        <end position="106"/>
    </location>
</feature>
<evidence type="ECO:0000313" key="3">
    <source>
        <dbReference type="Proteomes" id="UP000266841"/>
    </source>
</evidence>
<gene>
    <name evidence="2" type="ORF">THAOC_27117</name>
</gene>
<evidence type="ECO:0000256" key="1">
    <source>
        <dbReference type="SAM" id="MobiDB-lite"/>
    </source>
</evidence>
<comment type="caution">
    <text evidence="2">The sequence shown here is derived from an EMBL/GenBank/DDBJ whole genome shotgun (WGS) entry which is preliminary data.</text>
</comment>
<keyword evidence="3" id="KW-1185">Reference proteome</keyword>
<dbReference type="Proteomes" id="UP000266841">
    <property type="component" value="Unassembled WGS sequence"/>
</dbReference>